<dbReference type="Gene3D" id="3.10.310.50">
    <property type="match status" value="1"/>
</dbReference>
<proteinExistence type="predicted"/>
<evidence type="ECO:0000259" key="3">
    <source>
        <dbReference type="Pfam" id="PF04536"/>
    </source>
</evidence>
<dbReference type="Pfam" id="PF04536">
    <property type="entry name" value="TPM_phosphatase"/>
    <property type="match status" value="1"/>
</dbReference>
<evidence type="ECO:0000313" key="4">
    <source>
        <dbReference type="EMBL" id="QCT01055.1"/>
    </source>
</evidence>
<feature type="domain" description="TPM" evidence="3">
    <location>
        <begin position="46"/>
        <end position="167"/>
    </location>
</feature>
<dbReference type="InterPro" id="IPR007621">
    <property type="entry name" value="TPM_dom"/>
</dbReference>
<name>A0A4P8XFC6_9BACL</name>
<feature type="transmembrane region" description="Helical" evidence="2">
    <location>
        <begin position="200"/>
        <end position="219"/>
    </location>
</feature>
<accession>A0A4P8XFC6</accession>
<gene>
    <name evidence="4" type="ORF">E6C60_0331</name>
</gene>
<evidence type="ECO:0000256" key="2">
    <source>
        <dbReference type="SAM" id="Phobius"/>
    </source>
</evidence>
<reference evidence="4 5" key="1">
    <citation type="submission" date="2019-05" db="EMBL/GenBank/DDBJ databases">
        <authorList>
            <person name="Chen C."/>
        </authorList>
    </citation>
    <scope>NUCLEOTIDE SEQUENCE [LARGE SCALE GENOMIC DNA]</scope>
    <source>
        <strain evidence="4 5">HB172198</strain>
    </source>
</reference>
<organism evidence="4 5">
    <name type="scientific">Paenibacillus algicola</name>
    <dbReference type="NCBI Taxonomy" id="2565926"/>
    <lineage>
        <taxon>Bacteria</taxon>
        <taxon>Bacillati</taxon>
        <taxon>Bacillota</taxon>
        <taxon>Bacilli</taxon>
        <taxon>Bacillales</taxon>
        <taxon>Paenibacillaceae</taxon>
        <taxon>Paenibacillus</taxon>
    </lineage>
</organism>
<feature type="compositionally biased region" description="Gly residues" evidence="1">
    <location>
        <begin position="263"/>
        <end position="274"/>
    </location>
</feature>
<dbReference type="AlphaFoldDB" id="A0A4P8XFC6"/>
<sequence length="282" mass="30387">MVKSGIFARLRTGGLLMLAVLLLYSFPAVGNGEPSVPPSDKQLIWDDAGLLSPKEYERLNELAGKLGAERETDIIILTTLNREGRDVANITNDFYDEYAPGYDQPFGNTVILTLDMNYREVDLGGFQQAESYLNSGRLDQIRRQITPALTEGSYAEAFETYITEAYRYLGIVPDTGSAAYGGTDRNGSPGANGNVLHQTWFQLLVSAAIGAGVVGIMAYRSGGVMTVNRRSYENSASSGVLDREDQYIRTTVTKTKIPKSNSGPGGGTTGGGHSRSGSRGSF</sequence>
<keyword evidence="5" id="KW-1185">Reference proteome</keyword>
<keyword evidence="2" id="KW-0472">Membrane</keyword>
<feature type="region of interest" description="Disordered" evidence="1">
    <location>
        <begin position="252"/>
        <end position="282"/>
    </location>
</feature>
<evidence type="ECO:0000313" key="5">
    <source>
        <dbReference type="Proteomes" id="UP000300879"/>
    </source>
</evidence>
<dbReference type="EMBL" id="CP040396">
    <property type="protein sequence ID" value="QCT01055.1"/>
    <property type="molecule type" value="Genomic_DNA"/>
</dbReference>
<dbReference type="Proteomes" id="UP000300879">
    <property type="component" value="Chromosome"/>
</dbReference>
<evidence type="ECO:0000256" key="1">
    <source>
        <dbReference type="SAM" id="MobiDB-lite"/>
    </source>
</evidence>
<protein>
    <submittedName>
        <fullName evidence="4">Protein of hypothetical function DUF477</fullName>
    </submittedName>
</protein>
<dbReference type="KEGG" id="palo:E6C60_0331"/>
<keyword evidence="2" id="KW-0812">Transmembrane</keyword>
<keyword evidence="2" id="KW-1133">Transmembrane helix</keyword>